<keyword evidence="1" id="KW-1133">Transmembrane helix</keyword>
<keyword evidence="4" id="KW-1185">Reference proteome</keyword>
<keyword evidence="1" id="KW-0472">Membrane</keyword>
<proteinExistence type="predicted"/>
<reference evidence="3" key="1">
    <citation type="submission" date="2022-05" db="EMBL/GenBank/DDBJ databases">
        <title>Comparative Genomics of Spacecraft Associated Microbes.</title>
        <authorList>
            <person name="Tran M.T."/>
            <person name="Wright A."/>
            <person name="Seuylemezian A."/>
            <person name="Eisen J."/>
            <person name="Coil D."/>
        </authorList>
    </citation>
    <scope>NUCLEOTIDE SEQUENCE</scope>
    <source>
        <strain evidence="3">214.1.1</strain>
    </source>
</reference>
<dbReference type="PANTHER" id="PTHR45138:SF9">
    <property type="entry name" value="DIGUANYLATE CYCLASE DGCM-RELATED"/>
    <property type="match status" value="1"/>
</dbReference>
<sequence>MSYLWALGAAICTLLLFMTLHLYIKWKSPTHLCSLISVLLSTIIYVYGMVSMNSTMTVLSIPFLFGGVCSLYIQERDRIFWSIFVTPSLVGFAIIVMEYVTGFSTNFLAYLSLMLFSILISIHYKKVLNQYLFFTFAVTFLGISCILGLLVIVYPFQLFFLLHTAFLICTIVCMFFFYFDRIIAKMILAQYGSLLDPLTGLYNRRFFVNEVTSKNNGTSAVIFSDIDDFKKLNETQGHEKGDEILITVAKIFKEVIGQQGCVARYGGEEIVVFLPNGEAIVSQLAEQIRQRVSDETVATLSIGYSTYGTSEIKNNIIDYSDQAMYMAKTTGKNKVVGYGSDRIETLMEGSS</sequence>
<protein>
    <submittedName>
        <fullName evidence="3">Diguanylate cyclase</fullName>
        <ecNumber evidence="3">2.7.7.65</ecNumber>
    </submittedName>
</protein>
<dbReference type="RefSeq" id="WP_251224178.1">
    <property type="nucleotide sequence ID" value="NZ_JAMBOL010000015.1"/>
</dbReference>
<dbReference type="NCBIfam" id="TIGR00254">
    <property type="entry name" value="GGDEF"/>
    <property type="match status" value="1"/>
</dbReference>
<dbReference type="InterPro" id="IPR050469">
    <property type="entry name" value="Diguanylate_Cyclase"/>
</dbReference>
<dbReference type="SMART" id="SM00267">
    <property type="entry name" value="GGDEF"/>
    <property type="match status" value="1"/>
</dbReference>
<evidence type="ECO:0000259" key="2">
    <source>
        <dbReference type="PROSITE" id="PS50887"/>
    </source>
</evidence>
<dbReference type="Pfam" id="PF00990">
    <property type="entry name" value="GGDEF"/>
    <property type="match status" value="1"/>
</dbReference>
<dbReference type="InterPro" id="IPR000160">
    <property type="entry name" value="GGDEF_dom"/>
</dbReference>
<dbReference type="PROSITE" id="PS50887">
    <property type="entry name" value="GGDEF"/>
    <property type="match status" value="1"/>
</dbReference>
<keyword evidence="1" id="KW-0812">Transmembrane</keyword>
<organism evidence="3 4">
    <name type="scientific">Halalkalibacter oceani</name>
    <dbReference type="NCBI Taxonomy" id="1653776"/>
    <lineage>
        <taxon>Bacteria</taxon>
        <taxon>Bacillati</taxon>
        <taxon>Bacillota</taxon>
        <taxon>Bacilli</taxon>
        <taxon>Bacillales</taxon>
        <taxon>Bacillaceae</taxon>
        <taxon>Halalkalibacter</taxon>
    </lineage>
</organism>
<evidence type="ECO:0000256" key="1">
    <source>
        <dbReference type="SAM" id="Phobius"/>
    </source>
</evidence>
<feature type="transmembrane region" description="Helical" evidence="1">
    <location>
        <begin position="107"/>
        <end position="124"/>
    </location>
</feature>
<dbReference type="InterPro" id="IPR043128">
    <property type="entry name" value="Rev_trsase/Diguanyl_cyclase"/>
</dbReference>
<feature type="transmembrane region" description="Helical" evidence="1">
    <location>
        <begin position="31"/>
        <end position="50"/>
    </location>
</feature>
<dbReference type="GO" id="GO:0052621">
    <property type="term" value="F:diguanylate cyclase activity"/>
    <property type="evidence" value="ECO:0007669"/>
    <property type="project" value="UniProtKB-EC"/>
</dbReference>
<evidence type="ECO:0000313" key="3">
    <source>
        <dbReference type="EMBL" id="MCM3715429.1"/>
    </source>
</evidence>
<keyword evidence="3" id="KW-0808">Transferase</keyword>
<dbReference type="Proteomes" id="UP001139179">
    <property type="component" value="Unassembled WGS sequence"/>
</dbReference>
<keyword evidence="3" id="KW-0548">Nucleotidyltransferase</keyword>
<dbReference type="InterPro" id="IPR029787">
    <property type="entry name" value="Nucleotide_cyclase"/>
</dbReference>
<dbReference type="Gene3D" id="3.30.70.270">
    <property type="match status" value="1"/>
</dbReference>
<dbReference type="GO" id="GO:1902201">
    <property type="term" value="P:negative regulation of bacterial-type flagellum-dependent cell motility"/>
    <property type="evidence" value="ECO:0007669"/>
    <property type="project" value="TreeGrafter"/>
</dbReference>
<name>A0A9X2INY9_9BACI</name>
<evidence type="ECO:0000313" key="4">
    <source>
        <dbReference type="Proteomes" id="UP001139179"/>
    </source>
</evidence>
<accession>A0A9X2INY9</accession>
<dbReference type="PANTHER" id="PTHR45138">
    <property type="entry name" value="REGULATORY COMPONENTS OF SENSORY TRANSDUCTION SYSTEM"/>
    <property type="match status" value="1"/>
</dbReference>
<gene>
    <name evidence="3" type="ORF">M3202_15260</name>
</gene>
<dbReference type="EMBL" id="JAMBOL010000015">
    <property type="protein sequence ID" value="MCM3715429.1"/>
    <property type="molecule type" value="Genomic_DNA"/>
</dbReference>
<feature type="domain" description="GGDEF" evidence="2">
    <location>
        <begin position="217"/>
        <end position="340"/>
    </location>
</feature>
<dbReference type="CDD" id="cd01949">
    <property type="entry name" value="GGDEF"/>
    <property type="match status" value="1"/>
</dbReference>
<feature type="transmembrane region" description="Helical" evidence="1">
    <location>
        <begin position="6"/>
        <end position="24"/>
    </location>
</feature>
<feature type="transmembrane region" description="Helical" evidence="1">
    <location>
        <begin position="131"/>
        <end position="154"/>
    </location>
</feature>
<dbReference type="GO" id="GO:0005886">
    <property type="term" value="C:plasma membrane"/>
    <property type="evidence" value="ECO:0007669"/>
    <property type="project" value="TreeGrafter"/>
</dbReference>
<dbReference type="SUPFAM" id="SSF55073">
    <property type="entry name" value="Nucleotide cyclase"/>
    <property type="match status" value="1"/>
</dbReference>
<feature type="transmembrane region" description="Helical" evidence="1">
    <location>
        <begin position="56"/>
        <end position="73"/>
    </location>
</feature>
<feature type="transmembrane region" description="Helical" evidence="1">
    <location>
        <begin position="160"/>
        <end position="179"/>
    </location>
</feature>
<feature type="transmembrane region" description="Helical" evidence="1">
    <location>
        <begin position="80"/>
        <end position="101"/>
    </location>
</feature>
<comment type="caution">
    <text evidence="3">The sequence shown here is derived from an EMBL/GenBank/DDBJ whole genome shotgun (WGS) entry which is preliminary data.</text>
</comment>
<dbReference type="AlphaFoldDB" id="A0A9X2INY9"/>
<dbReference type="GO" id="GO:0043709">
    <property type="term" value="P:cell adhesion involved in single-species biofilm formation"/>
    <property type="evidence" value="ECO:0007669"/>
    <property type="project" value="TreeGrafter"/>
</dbReference>
<dbReference type="EC" id="2.7.7.65" evidence="3"/>